<evidence type="ECO:0000313" key="1">
    <source>
        <dbReference type="EMBL" id="KAK9826433.1"/>
    </source>
</evidence>
<gene>
    <name evidence="1" type="ORF">WJX81_005207</name>
</gene>
<organism evidence="1 2">
    <name type="scientific">Elliptochloris bilobata</name>
    <dbReference type="NCBI Taxonomy" id="381761"/>
    <lineage>
        <taxon>Eukaryota</taxon>
        <taxon>Viridiplantae</taxon>
        <taxon>Chlorophyta</taxon>
        <taxon>core chlorophytes</taxon>
        <taxon>Trebouxiophyceae</taxon>
        <taxon>Trebouxiophyceae incertae sedis</taxon>
        <taxon>Elliptochloris clade</taxon>
        <taxon>Elliptochloris</taxon>
    </lineage>
</organism>
<accession>A0AAW1QZ13</accession>
<protein>
    <submittedName>
        <fullName evidence="1">Uncharacterized protein</fullName>
    </submittedName>
</protein>
<name>A0AAW1QZ13_9CHLO</name>
<sequence>MGLYDDKERGDERVHFAREDEKLLRKLLSKVKAQADQVDKQGADGHKDAEAAKLKKILPKHKLTDQEIELLLGWKHGVGDEL</sequence>
<proteinExistence type="predicted"/>
<keyword evidence="2" id="KW-1185">Reference proteome</keyword>
<dbReference type="AlphaFoldDB" id="A0AAW1QZ13"/>
<evidence type="ECO:0000313" key="2">
    <source>
        <dbReference type="Proteomes" id="UP001445335"/>
    </source>
</evidence>
<reference evidence="1 2" key="1">
    <citation type="journal article" date="2024" name="Nat. Commun.">
        <title>Phylogenomics reveals the evolutionary origins of lichenization in chlorophyte algae.</title>
        <authorList>
            <person name="Puginier C."/>
            <person name="Libourel C."/>
            <person name="Otte J."/>
            <person name="Skaloud P."/>
            <person name="Haon M."/>
            <person name="Grisel S."/>
            <person name="Petersen M."/>
            <person name="Berrin J.G."/>
            <person name="Delaux P.M."/>
            <person name="Dal Grande F."/>
            <person name="Keller J."/>
        </authorList>
    </citation>
    <scope>NUCLEOTIDE SEQUENCE [LARGE SCALE GENOMIC DNA]</scope>
    <source>
        <strain evidence="1 2">SAG 245.80</strain>
    </source>
</reference>
<dbReference type="Proteomes" id="UP001445335">
    <property type="component" value="Unassembled WGS sequence"/>
</dbReference>
<comment type="caution">
    <text evidence="1">The sequence shown here is derived from an EMBL/GenBank/DDBJ whole genome shotgun (WGS) entry which is preliminary data.</text>
</comment>
<dbReference type="EMBL" id="JALJOU010000065">
    <property type="protein sequence ID" value="KAK9826433.1"/>
    <property type="molecule type" value="Genomic_DNA"/>
</dbReference>